<organism evidence="2 3">
    <name type="scientific">Amylocarpus encephaloides</name>
    <dbReference type="NCBI Taxonomy" id="45428"/>
    <lineage>
        <taxon>Eukaryota</taxon>
        <taxon>Fungi</taxon>
        <taxon>Dikarya</taxon>
        <taxon>Ascomycota</taxon>
        <taxon>Pezizomycotina</taxon>
        <taxon>Leotiomycetes</taxon>
        <taxon>Helotiales</taxon>
        <taxon>Helotiales incertae sedis</taxon>
        <taxon>Amylocarpus</taxon>
    </lineage>
</organism>
<dbReference type="PANTHER" id="PTHR38887:SF1">
    <property type="entry name" value="RAS MODIFICATION PROTEIN ERF4"/>
    <property type="match status" value="1"/>
</dbReference>
<dbReference type="InterPro" id="IPR053221">
    <property type="entry name" value="Burnettramic_acid_biosynth"/>
</dbReference>
<evidence type="ECO:0000256" key="1">
    <source>
        <dbReference type="SAM" id="MobiDB-lite"/>
    </source>
</evidence>
<name>A0A9P7YS30_9HELO</name>
<accession>A0A9P7YS30</accession>
<dbReference type="Proteomes" id="UP000824998">
    <property type="component" value="Unassembled WGS sequence"/>
</dbReference>
<comment type="caution">
    <text evidence="2">The sequence shown here is derived from an EMBL/GenBank/DDBJ whole genome shotgun (WGS) entry which is preliminary data.</text>
</comment>
<proteinExistence type="predicted"/>
<dbReference type="PANTHER" id="PTHR38887">
    <property type="entry name" value="CHROMOSOME 21, WHOLE GENOME SHOTGUN SEQUENCE"/>
    <property type="match status" value="1"/>
</dbReference>
<keyword evidence="3" id="KW-1185">Reference proteome</keyword>
<dbReference type="OrthoDB" id="3068835at2759"/>
<gene>
    <name evidence="2" type="ORF">BJ875DRAFT_437170</name>
</gene>
<reference evidence="2" key="1">
    <citation type="journal article" date="2021" name="IMA Fungus">
        <title>Genomic characterization of three marine fungi, including Emericellopsis atlantica sp. nov. with signatures of a generalist lifestyle and marine biomass degradation.</title>
        <authorList>
            <person name="Hagestad O.C."/>
            <person name="Hou L."/>
            <person name="Andersen J.H."/>
            <person name="Hansen E.H."/>
            <person name="Altermark B."/>
            <person name="Li C."/>
            <person name="Kuhnert E."/>
            <person name="Cox R.J."/>
            <person name="Crous P.W."/>
            <person name="Spatafora J.W."/>
            <person name="Lail K."/>
            <person name="Amirebrahimi M."/>
            <person name="Lipzen A."/>
            <person name="Pangilinan J."/>
            <person name="Andreopoulos W."/>
            <person name="Hayes R.D."/>
            <person name="Ng V."/>
            <person name="Grigoriev I.V."/>
            <person name="Jackson S.A."/>
            <person name="Sutton T.D.S."/>
            <person name="Dobson A.D.W."/>
            <person name="Rama T."/>
        </authorList>
    </citation>
    <scope>NUCLEOTIDE SEQUENCE</scope>
    <source>
        <strain evidence="2">TRa018bII</strain>
    </source>
</reference>
<evidence type="ECO:0000313" key="3">
    <source>
        <dbReference type="Proteomes" id="UP000824998"/>
    </source>
</evidence>
<evidence type="ECO:0000313" key="2">
    <source>
        <dbReference type="EMBL" id="KAG9238716.1"/>
    </source>
</evidence>
<protein>
    <submittedName>
        <fullName evidence="2">Uncharacterized protein</fullName>
    </submittedName>
</protein>
<sequence length="294" mass="32001">MASGKAHMNLSEAPRSEIPPPAYQEITPSFSLPTPSLSPTVSISFKPIVIPQTSRPSPSAFLSPFTRAYAPSLSATSINPAQFLTFLDALNASLIAGPGLQITSYIGTGISKVPIPIVSSLLSTTINSSASYMSRSSALKAARLYLETANEELFNPRGLRVRVLRTPKMMQTVGKGGLELELPVPLEGEDVRMRRVRALGGVVGELTLDGLPEPGEVEGWWKRTGRKEAERRDLKMQKSLVSDRARGETRRSGGREERVDMKEYEVAQKIYWVVVDRLGNGGGEDVMDEDGQSV</sequence>
<dbReference type="EMBL" id="MU251366">
    <property type="protein sequence ID" value="KAG9238716.1"/>
    <property type="molecule type" value="Genomic_DNA"/>
</dbReference>
<feature type="region of interest" description="Disordered" evidence="1">
    <location>
        <begin position="232"/>
        <end position="257"/>
    </location>
</feature>
<dbReference type="AlphaFoldDB" id="A0A9P7YS30"/>